<protein>
    <submittedName>
        <fullName evidence="2">Uncharacterized protein</fullName>
    </submittedName>
</protein>
<comment type="caution">
    <text evidence="2">The sequence shown here is derived from an EMBL/GenBank/DDBJ whole genome shotgun (WGS) entry which is preliminary data.</text>
</comment>
<evidence type="ECO:0000313" key="3">
    <source>
        <dbReference type="Proteomes" id="UP000235392"/>
    </source>
</evidence>
<evidence type="ECO:0000256" key="1">
    <source>
        <dbReference type="SAM" id="MobiDB-lite"/>
    </source>
</evidence>
<name>A0A2N5UUQ4_9BASI</name>
<reference evidence="2 3" key="1">
    <citation type="submission" date="2017-11" db="EMBL/GenBank/DDBJ databases">
        <title>De novo assembly and phasing of dikaryotic genomes from two isolates of Puccinia coronata f. sp. avenae, the causal agent of oat crown rust.</title>
        <authorList>
            <person name="Miller M.E."/>
            <person name="Zhang Y."/>
            <person name="Omidvar V."/>
            <person name="Sperschneider J."/>
            <person name="Schwessinger B."/>
            <person name="Raley C."/>
            <person name="Palmer J.M."/>
            <person name="Garnica D."/>
            <person name="Upadhyaya N."/>
            <person name="Rathjen J."/>
            <person name="Taylor J.M."/>
            <person name="Park R.F."/>
            <person name="Dodds P.N."/>
            <person name="Hirsch C.D."/>
            <person name="Kianian S.F."/>
            <person name="Figueroa M."/>
        </authorList>
    </citation>
    <scope>NUCLEOTIDE SEQUENCE [LARGE SCALE GENOMIC DNA]</scope>
    <source>
        <strain evidence="2">12SD80</strain>
    </source>
</reference>
<feature type="compositionally biased region" description="Polar residues" evidence="1">
    <location>
        <begin position="17"/>
        <end position="28"/>
    </location>
</feature>
<feature type="region of interest" description="Disordered" evidence="1">
    <location>
        <begin position="1"/>
        <end position="67"/>
    </location>
</feature>
<sequence length="110" mass="12135">MEAHHHHTSNLTHSTSEQPNDLQPNTATGHDAAEPVNLQADIATRPDENVTVHPEGSATKMDETQTRVPFKAKVEGYAKKFAGKTFGKEHEVAAGEARLRGEDKPKHYKQ</sequence>
<evidence type="ECO:0000313" key="2">
    <source>
        <dbReference type="EMBL" id="PLW41376.1"/>
    </source>
</evidence>
<accession>A0A2N5UUQ4</accession>
<dbReference type="EMBL" id="PGCI01000090">
    <property type="protein sequence ID" value="PLW41376.1"/>
    <property type="molecule type" value="Genomic_DNA"/>
</dbReference>
<proteinExistence type="predicted"/>
<gene>
    <name evidence="2" type="ORF">PCASD_08868</name>
</gene>
<dbReference type="Proteomes" id="UP000235392">
    <property type="component" value="Unassembled WGS sequence"/>
</dbReference>
<organism evidence="2 3">
    <name type="scientific">Puccinia coronata f. sp. avenae</name>
    <dbReference type="NCBI Taxonomy" id="200324"/>
    <lineage>
        <taxon>Eukaryota</taxon>
        <taxon>Fungi</taxon>
        <taxon>Dikarya</taxon>
        <taxon>Basidiomycota</taxon>
        <taxon>Pucciniomycotina</taxon>
        <taxon>Pucciniomycetes</taxon>
        <taxon>Pucciniales</taxon>
        <taxon>Pucciniaceae</taxon>
        <taxon>Puccinia</taxon>
    </lineage>
</organism>
<dbReference type="AlphaFoldDB" id="A0A2N5UUQ4"/>